<dbReference type="InterPro" id="IPR004843">
    <property type="entry name" value="Calcineurin-like_PHP"/>
</dbReference>
<keyword evidence="2" id="KW-1185">Reference proteome</keyword>
<dbReference type="KEGG" id="psin:CAK95_17995"/>
<dbReference type="PANTHER" id="PTHR34990:SF2">
    <property type="entry name" value="BLL8164 PROTEIN"/>
    <property type="match status" value="1"/>
</dbReference>
<protein>
    <submittedName>
        <fullName evidence="1">UDP-2,3-diacylglucosamine hydrolase</fullName>
    </submittedName>
</protein>
<dbReference type="Proteomes" id="UP000194137">
    <property type="component" value="Chromosome"/>
</dbReference>
<dbReference type="Pfam" id="PF00149">
    <property type="entry name" value="Metallophos"/>
    <property type="match status" value="1"/>
</dbReference>
<dbReference type="AlphaFoldDB" id="A0A1W6ZVI2"/>
<dbReference type="SUPFAM" id="SSF56300">
    <property type="entry name" value="Metallo-dependent phosphatases"/>
    <property type="match status" value="1"/>
</dbReference>
<dbReference type="RefSeq" id="WP_086089161.1">
    <property type="nucleotide sequence ID" value="NZ_CP021112.1"/>
</dbReference>
<dbReference type="CDD" id="cd07398">
    <property type="entry name" value="MPP_YbbF-LpxH"/>
    <property type="match status" value="1"/>
</dbReference>
<dbReference type="InterPro" id="IPR043461">
    <property type="entry name" value="LpxH-like"/>
</dbReference>
<accession>A0A1W6ZVI2</accession>
<proteinExistence type="predicted"/>
<dbReference type="InterPro" id="IPR029052">
    <property type="entry name" value="Metallo-depent_PP-like"/>
</dbReference>
<evidence type="ECO:0000313" key="2">
    <source>
        <dbReference type="Proteomes" id="UP000194137"/>
    </source>
</evidence>
<evidence type="ECO:0000313" key="1">
    <source>
        <dbReference type="EMBL" id="ARQ00765.1"/>
    </source>
</evidence>
<dbReference type="STRING" id="1235591.CAK95_17995"/>
<dbReference type="Gene3D" id="3.60.21.10">
    <property type="match status" value="1"/>
</dbReference>
<dbReference type="GO" id="GO:0016020">
    <property type="term" value="C:membrane"/>
    <property type="evidence" value="ECO:0007669"/>
    <property type="project" value="GOC"/>
</dbReference>
<name>A0A1W6ZVI2_9HYPH</name>
<dbReference type="PANTHER" id="PTHR34990">
    <property type="entry name" value="UDP-2,3-DIACYLGLUCOSAMINE HYDROLASE-RELATED"/>
    <property type="match status" value="1"/>
</dbReference>
<organism evidence="1 2">
    <name type="scientific">Pseudorhodoplanes sinuspersici</name>
    <dbReference type="NCBI Taxonomy" id="1235591"/>
    <lineage>
        <taxon>Bacteria</taxon>
        <taxon>Pseudomonadati</taxon>
        <taxon>Pseudomonadota</taxon>
        <taxon>Alphaproteobacteria</taxon>
        <taxon>Hyphomicrobiales</taxon>
        <taxon>Pseudorhodoplanes</taxon>
    </lineage>
</organism>
<dbReference type="EMBL" id="CP021112">
    <property type="protein sequence ID" value="ARQ00765.1"/>
    <property type="molecule type" value="Genomic_DNA"/>
</dbReference>
<dbReference type="GO" id="GO:0008758">
    <property type="term" value="F:UDP-2,3-diacylglucosamine hydrolase activity"/>
    <property type="evidence" value="ECO:0007669"/>
    <property type="project" value="TreeGrafter"/>
</dbReference>
<sequence>MRIDQRHSGGPGREFRHRVRTLFLSDVHLGTRASKSDRLVDFLRHHDAETIYLVGDIIDGWRLRCRWHWPQAYTDLIDELFSAAQNGSRIVYVPGNHDAFLRDYPGTHFAGIEVTDSTVHVAADGRRYVVVHGDHFDKTAHVSHSVAAIGARLNAGFFALSDSWNRLRIALGLSNWSLSQWARLQVKQSIDYLGAFERDIAALAAEHRADGVICGHVHHAAMHERLGLLYINCGDWLESCTAVVERFDGTFEIKSWPAVSGVTCSRAPFGELQEA</sequence>
<gene>
    <name evidence="1" type="ORF">CAK95_17995</name>
</gene>
<dbReference type="GO" id="GO:0009245">
    <property type="term" value="P:lipid A biosynthetic process"/>
    <property type="evidence" value="ECO:0007669"/>
    <property type="project" value="TreeGrafter"/>
</dbReference>
<keyword evidence="1" id="KW-0378">Hydrolase</keyword>
<reference evidence="1 2" key="1">
    <citation type="submission" date="2017-05" db="EMBL/GenBank/DDBJ databases">
        <title>Full genome sequence of Pseudorhodoplanes sinuspersici.</title>
        <authorList>
            <person name="Dastgheib S.M.M."/>
            <person name="Shavandi M."/>
            <person name="Tirandaz H."/>
        </authorList>
    </citation>
    <scope>NUCLEOTIDE SEQUENCE [LARGE SCALE GENOMIC DNA]</scope>
    <source>
        <strain evidence="1 2">RIPI110</strain>
    </source>
</reference>
<dbReference type="OrthoDB" id="9802481at2"/>